<dbReference type="EMBL" id="BTSX01000001">
    <property type="protein sequence ID" value="GMS80516.1"/>
    <property type="molecule type" value="Genomic_DNA"/>
</dbReference>
<dbReference type="Proteomes" id="UP001432027">
    <property type="component" value="Unassembled WGS sequence"/>
</dbReference>
<sequence length="176" mass="19727">FRMAEDLSAEQIAQLNALRALSTDPKQVERKTELGYLISRLPVSEQCIAKSDDAKQFGSTVVEGISSMIFVENATHDATLLAPQVVTRLRSESDQRYHRDQRDLPALEPIVARVAGSFQRKKSAERRRLAETTKRVEKLRGKYSQKYNSMFNTVGESGTQDEVIDEAITLDEAPGL</sequence>
<evidence type="ECO:0000313" key="2">
    <source>
        <dbReference type="Proteomes" id="UP001432027"/>
    </source>
</evidence>
<reference evidence="1" key="1">
    <citation type="submission" date="2023-10" db="EMBL/GenBank/DDBJ databases">
        <title>Genome assembly of Pristionchus species.</title>
        <authorList>
            <person name="Yoshida K."/>
            <person name="Sommer R.J."/>
        </authorList>
    </citation>
    <scope>NUCLEOTIDE SEQUENCE</scope>
    <source>
        <strain evidence="1">RS0144</strain>
    </source>
</reference>
<keyword evidence="2" id="KW-1185">Reference proteome</keyword>
<feature type="non-terminal residue" evidence="1">
    <location>
        <position position="1"/>
    </location>
</feature>
<protein>
    <submittedName>
        <fullName evidence="1">Uncharacterized protein</fullName>
    </submittedName>
</protein>
<proteinExistence type="predicted"/>
<gene>
    <name evidence="1" type="ORF">PENTCL1PPCAC_2691</name>
</gene>
<accession>A0AAV5SB47</accession>
<name>A0AAV5SB47_9BILA</name>
<evidence type="ECO:0000313" key="1">
    <source>
        <dbReference type="EMBL" id="GMS80516.1"/>
    </source>
</evidence>
<organism evidence="1 2">
    <name type="scientific">Pristionchus entomophagus</name>
    <dbReference type="NCBI Taxonomy" id="358040"/>
    <lineage>
        <taxon>Eukaryota</taxon>
        <taxon>Metazoa</taxon>
        <taxon>Ecdysozoa</taxon>
        <taxon>Nematoda</taxon>
        <taxon>Chromadorea</taxon>
        <taxon>Rhabditida</taxon>
        <taxon>Rhabditina</taxon>
        <taxon>Diplogasteromorpha</taxon>
        <taxon>Diplogasteroidea</taxon>
        <taxon>Neodiplogasteridae</taxon>
        <taxon>Pristionchus</taxon>
    </lineage>
</organism>
<comment type="caution">
    <text evidence="1">The sequence shown here is derived from an EMBL/GenBank/DDBJ whole genome shotgun (WGS) entry which is preliminary data.</text>
</comment>
<dbReference type="AlphaFoldDB" id="A0AAV5SB47"/>